<dbReference type="Gene3D" id="3.90.1170.40">
    <property type="entry name" value="Molybdopterin biosynthesis MoaE subunit"/>
    <property type="match status" value="1"/>
</dbReference>
<dbReference type="Proteomes" id="UP000050360">
    <property type="component" value="Unassembled WGS sequence"/>
</dbReference>
<dbReference type="PATRIC" id="fig|1719120.3.peg.541"/>
<dbReference type="InterPro" id="IPR036563">
    <property type="entry name" value="MoaE_sf"/>
</dbReference>
<dbReference type="Pfam" id="PF02391">
    <property type="entry name" value="MoaE"/>
    <property type="match status" value="1"/>
</dbReference>
<evidence type="ECO:0000259" key="1">
    <source>
        <dbReference type="Pfam" id="PF03205"/>
    </source>
</evidence>
<dbReference type="InterPro" id="IPR004435">
    <property type="entry name" value="MobB_dom"/>
</dbReference>
<dbReference type="Pfam" id="PF03205">
    <property type="entry name" value="MobB"/>
    <property type="match status" value="1"/>
</dbReference>
<dbReference type="CDD" id="cd00756">
    <property type="entry name" value="MoaE"/>
    <property type="match status" value="1"/>
</dbReference>
<dbReference type="PANTHER" id="PTHR23404">
    <property type="entry name" value="MOLYBDOPTERIN SYNTHASE RELATED"/>
    <property type="match status" value="1"/>
</dbReference>
<sequence>MKIISVVGYKKTGKTTLVGQLVKALKKHGTVGTIKHLHEHDIINAPDTDTWKHAQAGADVVVAVTPNELVKFSRNNDLTTALDELANAGMDFAVVEGFKDSKLPKIALGDVEATEIVRRLDTFESADIDELVNIIMKQPEFHTLDSLLTKLKNSKSIEKAGAIGTFTGIVRAVTDETSTEFLEFEAHGELARKKMDEICKQLMEKEGIVDILMHHRTGIIPAGEDIVYIAVAAGHREELFPVLREAIERLKAEVPIWKKEHTIKGDWWVHDQ</sequence>
<dbReference type="SUPFAM" id="SSF52540">
    <property type="entry name" value="P-loop containing nucleoside triphosphate hydrolases"/>
    <property type="match status" value="1"/>
</dbReference>
<dbReference type="InterPro" id="IPR027417">
    <property type="entry name" value="P-loop_NTPase"/>
</dbReference>
<gene>
    <name evidence="2" type="primary">mobB</name>
    <name evidence="2" type="ORF">MPEBLZ_00500</name>
</gene>
<proteinExistence type="predicted"/>
<protein>
    <submittedName>
        <fullName evidence="2">Putative bifunctional molybdopterin-guanine dinucleotide biosynthesis protein MobB/MoaE</fullName>
    </submittedName>
</protein>
<reference evidence="2 3" key="1">
    <citation type="submission" date="2015-09" db="EMBL/GenBank/DDBJ databases">
        <title>A metagenomics-based metabolic model of nitrate-dependent anaerobic oxidation of methane by Methanoperedens-like archaea.</title>
        <authorList>
            <person name="Arshad A."/>
            <person name="Speth D.R."/>
            <person name="De Graaf R.M."/>
            <person name="Op Den Camp H.J."/>
            <person name="Jetten M.S."/>
            <person name="Welte C.U."/>
        </authorList>
    </citation>
    <scope>NUCLEOTIDE SEQUENCE [LARGE SCALE GENOMIC DNA]</scope>
</reference>
<dbReference type="AlphaFoldDB" id="A0A0P8AJM8"/>
<evidence type="ECO:0000313" key="3">
    <source>
        <dbReference type="Proteomes" id="UP000050360"/>
    </source>
</evidence>
<accession>A0A0P8AJM8</accession>
<evidence type="ECO:0000313" key="2">
    <source>
        <dbReference type="EMBL" id="KPQ44917.1"/>
    </source>
</evidence>
<dbReference type="NCBIfam" id="TIGR00176">
    <property type="entry name" value="mobB"/>
    <property type="match status" value="1"/>
</dbReference>
<dbReference type="InterPro" id="IPR003448">
    <property type="entry name" value="Mopterin_biosynth_MoaE"/>
</dbReference>
<comment type="caution">
    <text evidence="2">The sequence shown here is derived from an EMBL/GenBank/DDBJ whole genome shotgun (WGS) entry which is preliminary data.</text>
</comment>
<name>A0A0P8AJM8_9EURY</name>
<dbReference type="GO" id="GO:0005525">
    <property type="term" value="F:GTP binding"/>
    <property type="evidence" value="ECO:0007669"/>
    <property type="project" value="InterPro"/>
</dbReference>
<dbReference type="NCBIfam" id="NF011061">
    <property type="entry name" value="PRK14493.1"/>
    <property type="match status" value="1"/>
</dbReference>
<dbReference type="EMBL" id="LKCM01000042">
    <property type="protein sequence ID" value="KPQ44917.1"/>
    <property type="molecule type" value="Genomic_DNA"/>
</dbReference>
<dbReference type="SUPFAM" id="SSF54690">
    <property type="entry name" value="Molybdopterin synthase subunit MoaE"/>
    <property type="match status" value="1"/>
</dbReference>
<dbReference type="Gene3D" id="3.40.50.300">
    <property type="entry name" value="P-loop containing nucleotide triphosphate hydrolases"/>
    <property type="match status" value="1"/>
</dbReference>
<feature type="domain" description="Molybdopterin-guanine dinucleotide biosynthesis protein B (MobB)" evidence="1">
    <location>
        <begin position="3"/>
        <end position="109"/>
    </location>
</feature>
<organism evidence="2 3">
    <name type="scientific">Candidatus Methanoperedens nitratireducens</name>
    <dbReference type="NCBI Taxonomy" id="1392998"/>
    <lineage>
        <taxon>Archaea</taxon>
        <taxon>Methanobacteriati</taxon>
        <taxon>Methanobacteriota</taxon>
        <taxon>Stenosarchaea group</taxon>
        <taxon>Methanomicrobia</taxon>
        <taxon>Methanosarcinales</taxon>
        <taxon>ANME-2 cluster</taxon>
        <taxon>Candidatus Methanoperedentaceae</taxon>
        <taxon>Candidatus Methanoperedens</taxon>
    </lineage>
</organism>
<dbReference type="GO" id="GO:0006777">
    <property type="term" value="P:Mo-molybdopterin cofactor biosynthetic process"/>
    <property type="evidence" value="ECO:0007669"/>
    <property type="project" value="InterPro"/>
</dbReference>